<organism evidence="2">
    <name type="scientific">Arundo donax</name>
    <name type="common">Giant reed</name>
    <name type="synonym">Donax arundinaceus</name>
    <dbReference type="NCBI Taxonomy" id="35708"/>
    <lineage>
        <taxon>Eukaryota</taxon>
        <taxon>Viridiplantae</taxon>
        <taxon>Streptophyta</taxon>
        <taxon>Embryophyta</taxon>
        <taxon>Tracheophyta</taxon>
        <taxon>Spermatophyta</taxon>
        <taxon>Magnoliopsida</taxon>
        <taxon>Liliopsida</taxon>
        <taxon>Poales</taxon>
        <taxon>Poaceae</taxon>
        <taxon>PACMAD clade</taxon>
        <taxon>Arundinoideae</taxon>
        <taxon>Arundineae</taxon>
        <taxon>Arundo</taxon>
    </lineage>
</organism>
<reference evidence="2" key="1">
    <citation type="submission" date="2014-09" db="EMBL/GenBank/DDBJ databases">
        <authorList>
            <person name="Magalhaes I.L.F."/>
            <person name="Oliveira U."/>
            <person name="Santos F.R."/>
            <person name="Vidigal T.H.D.A."/>
            <person name="Brescovit A.D."/>
            <person name="Santos A.J."/>
        </authorList>
    </citation>
    <scope>NUCLEOTIDE SEQUENCE</scope>
    <source>
        <tissue evidence="2">Shoot tissue taken approximately 20 cm above the soil surface</tissue>
    </source>
</reference>
<evidence type="ECO:0000313" key="2">
    <source>
        <dbReference type="EMBL" id="JAD69273.1"/>
    </source>
</evidence>
<feature type="region of interest" description="Disordered" evidence="1">
    <location>
        <begin position="1"/>
        <end position="27"/>
    </location>
</feature>
<accession>A0A0A9C497</accession>
<name>A0A0A9C497_ARUDO</name>
<protein>
    <submittedName>
        <fullName evidence="2">Uncharacterized protein</fullName>
    </submittedName>
</protein>
<dbReference type="AlphaFoldDB" id="A0A0A9C497"/>
<proteinExistence type="predicted"/>
<evidence type="ECO:0000256" key="1">
    <source>
        <dbReference type="SAM" id="MobiDB-lite"/>
    </source>
</evidence>
<sequence length="27" mass="3227">MRTRGKGCMIQEKAGESKHYPLQHRRK</sequence>
<reference evidence="2" key="2">
    <citation type="journal article" date="2015" name="Data Brief">
        <title>Shoot transcriptome of the giant reed, Arundo donax.</title>
        <authorList>
            <person name="Barrero R.A."/>
            <person name="Guerrero F.D."/>
            <person name="Moolhuijzen P."/>
            <person name="Goolsby J.A."/>
            <person name="Tidwell J."/>
            <person name="Bellgard S.E."/>
            <person name="Bellgard M.I."/>
        </authorList>
    </citation>
    <scope>NUCLEOTIDE SEQUENCE</scope>
    <source>
        <tissue evidence="2">Shoot tissue taken approximately 20 cm above the soil surface</tissue>
    </source>
</reference>
<dbReference type="EMBL" id="GBRH01228622">
    <property type="protein sequence ID" value="JAD69273.1"/>
    <property type="molecule type" value="Transcribed_RNA"/>
</dbReference>